<proteinExistence type="inferred from homology"/>
<dbReference type="SUPFAM" id="SSF49464">
    <property type="entry name" value="Carboxypeptidase regulatory domain-like"/>
    <property type="match status" value="1"/>
</dbReference>
<evidence type="ECO:0000256" key="1">
    <source>
        <dbReference type="ARBA" id="ARBA00004571"/>
    </source>
</evidence>
<comment type="caution">
    <text evidence="10">The sequence shown here is derived from an EMBL/GenBank/DDBJ whole genome shotgun (WGS) entry which is preliminary data.</text>
</comment>
<evidence type="ECO:0000256" key="5">
    <source>
        <dbReference type="ARBA" id="ARBA00023136"/>
    </source>
</evidence>
<keyword evidence="4 7" id="KW-0812">Transmembrane</keyword>
<keyword evidence="3 7" id="KW-1134">Transmembrane beta strand</keyword>
<dbReference type="NCBIfam" id="TIGR04056">
    <property type="entry name" value="OMP_RagA_SusC"/>
    <property type="match status" value="1"/>
</dbReference>
<evidence type="ECO:0000256" key="6">
    <source>
        <dbReference type="ARBA" id="ARBA00023237"/>
    </source>
</evidence>
<accession>A0ABR7Y8G1</accession>
<evidence type="ECO:0000313" key="10">
    <source>
        <dbReference type="EMBL" id="MBD1427585.1"/>
    </source>
</evidence>
<dbReference type="EMBL" id="JACNYK010000007">
    <property type="protein sequence ID" value="MBD1427585.1"/>
    <property type="molecule type" value="Genomic_DNA"/>
</dbReference>
<dbReference type="InterPro" id="IPR039426">
    <property type="entry name" value="TonB-dep_rcpt-like"/>
</dbReference>
<evidence type="ECO:0000256" key="7">
    <source>
        <dbReference type="PROSITE-ProRule" id="PRU01360"/>
    </source>
</evidence>
<keyword evidence="6 7" id="KW-0998">Cell outer membrane</keyword>
<evidence type="ECO:0000259" key="9">
    <source>
        <dbReference type="Pfam" id="PF07715"/>
    </source>
</evidence>
<dbReference type="Gene3D" id="2.60.40.1120">
    <property type="entry name" value="Carboxypeptidase-like, regulatory domain"/>
    <property type="match status" value="1"/>
</dbReference>
<dbReference type="NCBIfam" id="TIGR04057">
    <property type="entry name" value="SusC_RagA_signa"/>
    <property type="match status" value="1"/>
</dbReference>
<dbReference type="Pfam" id="PF13715">
    <property type="entry name" value="CarbopepD_reg_2"/>
    <property type="match status" value="1"/>
</dbReference>
<dbReference type="SUPFAM" id="SSF56935">
    <property type="entry name" value="Porins"/>
    <property type="match status" value="1"/>
</dbReference>
<keyword evidence="11" id="KW-1185">Reference proteome</keyword>
<evidence type="ECO:0000313" key="11">
    <source>
        <dbReference type="Proteomes" id="UP000606494"/>
    </source>
</evidence>
<comment type="similarity">
    <text evidence="7">Belongs to the TonB-dependent receptor family.</text>
</comment>
<keyword evidence="8" id="KW-0732">Signal</keyword>
<dbReference type="InterPro" id="IPR012910">
    <property type="entry name" value="Plug_dom"/>
</dbReference>
<dbReference type="InterPro" id="IPR037066">
    <property type="entry name" value="Plug_dom_sf"/>
</dbReference>
<evidence type="ECO:0000256" key="3">
    <source>
        <dbReference type="ARBA" id="ARBA00022452"/>
    </source>
</evidence>
<dbReference type="InterPro" id="IPR023996">
    <property type="entry name" value="TonB-dep_OMP_SusC/RagA"/>
</dbReference>
<dbReference type="Pfam" id="PF07715">
    <property type="entry name" value="Plug"/>
    <property type="match status" value="1"/>
</dbReference>
<dbReference type="Proteomes" id="UP000606494">
    <property type="component" value="Unassembled WGS sequence"/>
</dbReference>
<dbReference type="InterPro" id="IPR023997">
    <property type="entry name" value="TonB-dep_OMP_SusC/RagA_CS"/>
</dbReference>
<evidence type="ECO:0000256" key="2">
    <source>
        <dbReference type="ARBA" id="ARBA00022448"/>
    </source>
</evidence>
<protein>
    <submittedName>
        <fullName evidence="10">TonB-dependent receptor</fullName>
    </submittedName>
</protein>
<dbReference type="RefSeq" id="WP_190310735.1">
    <property type="nucleotide sequence ID" value="NZ_JACNYK010000007.1"/>
</dbReference>
<comment type="subcellular location">
    <subcellularLocation>
        <location evidence="1 7">Cell outer membrane</location>
        <topology evidence="1 7">Multi-pass membrane protein</topology>
    </subcellularLocation>
</comment>
<keyword evidence="5 7" id="KW-0472">Membrane</keyword>
<gene>
    <name evidence="10" type="ORF">H8B17_18555</name>
</gene>
<feature type="domain" description="TonB-dependent receptor plug" evidence="9">
    <location>
        <begin position="119"/>
        <end position="224"/>
    </location>
</feature>
<feature type="signal peptide" evidence="8">
    <location>
        <begin position="1"/>
        <end position="21"/>
    </location>
</feature>
<dbReference type="Gene3D" id="2.170.130.10">
    <property type="entry name" value="TonB-dependent receptor, plug domain"/>
    <property type="match status" value="1"/>
</dbReference>
<dbReference type="InterPro" id="IPR036942">
    <property type="entry name" value="Beta-barrel_TonB_sf"/>
</dbReference>
<dbReference type="PROSITE" id="PS52016">
    <property type="entry name" value="TONB_DEPENDENT_REC_3"/>
    <property type="match status" value="1"/>
</dbReference>
<organism evidence="10 11">
    <name type="scientific">Sphingobacterium arenae</name>
    <dbReference type="NCBI Taxonomy" id="1280598"/>
    <lineage>
        <taxon>Bacteria</taxon>
        <taxon>Pseudomonadati</taxon>
        <taxon>Bacteroidota</taxon>
        <taxon>Sphingobacteriia</taxon>
        <taxon>Sphingobacteriales</taxon>
        <taxon>Sphingobacteriaceae</taxon>
        <taxon>Sphingobacterium</taxon>
    </lineage>
</organism>
<keyword evidence="10" id="KW-0675">Receptor</keyword>
<keyword evidence="2 7" id="KW-0813">Transport</keyword>
<name>A0ABR7Y8G1_9SPHI</name>
<dbReference type="InterPro" id="IPR008969">
    <property type="entry name" value="CarboxyPept-like_regulatory"/>
</dbReference>
<sequence length="1078" mass="119461">MKQKLLSLFFVLTCLIGVSFAQSRQVSGRVTSTSDGNPLAGVSVAIVGTSTAAQTDGSGNYSIQVSGDNATLAFSYLGYANQRIEVGARSVVNVQLISDAEMLEEVVVHVPYGTIKKTAFTGSESTISSETFEKQQVSSFTKALEGTVAGLQATNGGGAPGTNADIRIRGIGSVNANSSPLYVIDGVPYSGSQVSISTDDIESTTVLKDAAATALYGSRAANGVVMITTKRGRANESKLNFTARLGFLNRAIPEYDRVSIPQYYEGMWHATRNRLARASDNAGLPIDEVNEMASAGLIPGLVYNVTDQPNNQVVLPNGQFNPDAKILYQDDWQDVLFRTPFRQDYNLNYSGGSEKSSHYVSFGYLNEPGFVKFSDYERFNARANINSNITNWLTGGMNLDGALGYQDNVWSRGGTQTTNPFYYTRVMGPIYPVWQRDAEGNFVPDPVTGADRMLDWGLSEQMGARPYAGNSNLLGSLDLDDRSAKIGNVNFNTFLEASFLNDFTFRTTLGGNYFNRYGTSFQNSEFGDAQNVKGRSTKMQNRQFSFTFNQVLTYDKTFNEDHNINVMVGHENYRLESNFLLATRSGFPFPGNSELAPASVLEDATSYENYHRIESYFSRVNYTFTDKYLLSASFRRDGTSRFYPGIDGKGSNQWGNFFSVGAGWRLSEEAFLKDVSWINELKLRASYGEQGNEGVVQARTSDEVESNGENPTSTDIDNFYGWQSLYALGWNNVGRPGAIISTLENHTLSWEKNRAVNIGLDFTLFNRKIDGTIEWYNRESSNLLFQVPIAMSTGMTSIWRNIGAMYNRGIDIQIGYNAIRTLDFDWRIDLNVSHYKNRITKLPEANREDGIISGTKKLMEGEDLYQFWLRDYAGVNPENGDALWYVDEVDEGGNVTGRTTTNNVNNATFYYHGSAIPDAVGGLTNSFRYKQFDLSVLLTYQFGGKFYDGNYAALMHMGSYGTHWHKDILNAWKAPGDMTDVPRLQNAIAGANAGNSQSSRFLFDATYMNIKNITLGYRFDTAVATRMGLSGLRIFANVDNAAIFTKRKGMDPTRAFTGTSDYTYPAMRNFTFGVTIGL</sequence>
<reference evidence="10 11" key="1">
    <citation type="submission" date="2020-08" db="EMBL/GenBank/DDBJ databases">
        <title>Sphingobacterium sp. DN00404 isolated from aquaculture water.</title>
        <authorList>
            <person name="Zhang M."/>
        </authorList>
    </citation>
    <scope>NUCLEOTIDE SEQUENCE [LARGE SCALE GENOMIC DNA]</scope>
    <source>
        <strain evidence="10 11">KCTC 32294</strain>
    </source>
</reference>
<evidence type="ECO:0000256" key="8">
    <source>
        <dbReference type="SAM" id="SignalP"/>
    </source>
</evidence>
<evidence type="ECO:0000256" key="4">
    <source>
        <dbReference type="ARBA" id="ARBA00022692"/>
    </source>
</evidence>
<feature type="chain" id="PRO_5045126531" evidence="8">
    <location>
        <begin position="22"/>
        <end position="1078"/>
    </location>
</feature>
<dbReference type="Gene3D" id="2.40.170.20">
    <property type="entry name" value="TonB-dependent receptor, beta-barrel domain"/>
    <property type="match status" value="1"/>
</dbReference>